<feature type="compositionally biased region" description="Basic and acidic residues" evidence="1">
    <location>
        <begin position="464"/>
        <end position="475"/>
    </location>
</feature>
<keyword evidence="2" id="KW-0812">Transmembrane</keyword>
<dbReference type="Pfam" id="PF24494">
    <property type="entry name" value="DUF7587"/>
    <property type="match status" value="1"/>
</dbReference>
<keyword evidence="5" id="KW-1185">Reference proteome</keyword>
<feature type="transmembrane region" description="Helical" evidence="2">
    <location>
        <begin position="484"/>
        <end position="506"/>
    </location>
</feature>
<dbReference type="OrthoDB" id="3359845at2759"/>
<accession>A0A9P7AGU1</accession>
<keyword evidence="2" id="KW-0472">Membrane</keyword>
<evidence type="ECO:0000313" key="4">
    <source>
        <dbReference type="EMBL" id="KAG1789156.1"/>
    </source>
</evidence>
<dbReference type="InterPro" id="IPR056009">
    <property type="entry name" value="DUF7587"/>
</dbReference>
<dbReference type="GeneID" id="64605497"/>
<evidence type="ECO:0000256" key="1">
    <source>
        <dbReference type="SAM" id="MobiDB-lite"/>
    </source>
</evidence>
<protein>
    <recommendedName>
        <fullName evidence="3">DUF7587 domain-containing protein</fullName>
    </recommendedName>
</protein>
<gene>
    <name evidence="4" type="ORF">HD556DRAFT_822800</name>
</gene>
<dbReference type="RefSeq" id="XP_041156277.1">
    <property type="nucleotide sequence ID" value="XM_041311733.1"/>
</dbReference>
<evidence type="ECO:0000313" key="5">
    <source>
        <dbReference type="Proteomes" id="UP000719766"/>
    </source>
</evidence>
<evidence type="ECO:0000259" key="3">
    <source>
        <dbReference type="Pfam" id="PF24494"/>
    </source>
</evidence>
<feature type="region of interest" description="Disordered" evidence="1">
    <location>
        <begin position="452"/>
        <end position="482"/>
    </location>
</feature>
<dbReference type="EMBL" id="JABBWE010000061">
    <property type="protein sequence ID" value="KAG1789156.1"/>
    <property type="molecule type" value="Genomic_DNA"/>
</dbReference>
<dbReference type="AlphaFoldDB" id="A0A9P7AGU1"/>
<proteinExistence type="predicted"/>
<comment type="caution">
    <text evidence="4">The sequence shown here is derived from an EMBL/GenBank/DDBJ whole genome shotgun (WGS) entry which is preliminary data.</text>
</comment>
<feature type="compositionally biased region" description="Polar residues" evidence="1">
    <location>
        <begin position="452"/>
        <end position="463"/>
    </location>
</feature>
<name>A0A9P7AGU1_9AGAM</name>
<keyword evidence="2" id="KW-1133">Transmembrane helix</keyword>
<reference evidence="4" key="1">
    <citation type="journal article" date="2020" name="New Phytol.">
        <title>Comparative genomics reveals dynamic genome evolution in host specialist ectomycorrhizal fungi.</title>
        <authorList>
            <person name="Lofgren L.A."/>
            <person name="Nguyen N.H."/>
            <person name="Vilgalys R."/>
            <person name="Ruytinx J."/>
            <person name="Liao H.L."/>
            <person name="Branco S."/>
            <person name="Kuo A."/>
            <person name="LaButti K."/>
            <person name="Lipzen A."/>
            <person name="Andreopoulos W."/>
            <person name="Pangilinan J."/>
            <person name="Riley R."/>
            <person name="Hundley H."/>
            <person name="Na H."/>
            <person name="Barry K."/>
            <person name="Grigoriev I.V."/>
            <person name="Stajich J.E."/>
            <person name="Kennedy P.G."/>
        </authorList>
    </citation>
    <scope>NUCLEOTIDE SEQUENCE</scope>
    <source>
        <strain evidence="4">S12</strain>
    </source>
</reference>
<sequence>MTVVPSPPQSPISGGPLPQYGYGSDHTFDRLIQDNPFLFRVYTPKQRSPFFDATEPYFVGQKYNEQYREAAERLRQPFTGKSVASTSSYADVAQHMDWTQRHMSPYISTTFSFAWAIWEATRRYRVGLKHNIEIAIIDSRQLAGRAATALELLRKGSPNERHLDYWKWYRFALESQDVLVHGSIPSSAVLASVPLLSIIDKLPSYFFRQDTVVDKRSSSSQFDILSWDTMDRKPSFRQFCQDMSDQFLHLPTEHRLRDATGSSVRLAMSFLRPWFHSVVVDDFTEATETVCSLAFIIAQWPAQWWSREHLEIRDVIHSLVQSVGEEVREKQKGMAAEEVRRLQGMVSNLERVVEDYEETEIGSSVDSTDDMVEAKVEGSVVMPPSPPASIVEWSVDEDTLILALPTATAPPAASFSQAALGDVATADSESPDSNRPKTPTLIFAPTIVVHQQQRSAIEQTRPTPESESHHEEPQRHPKRRPHSLAETATCIVTGLLVGAFITLCIVNSQKRTLIYVT</sequence>
<evidence type="ECO:0000256" key="2">
    <source>
        <dbReference type="SAM" id="Phobius"/>
    </source>
</evidence>
<organism evidence="4 5">
    <name type="scientific">Suillus plorans</name>
    <dbReference type="NCBI Taxonomy" id="116603"/>
    <lineage>
        <taxon>Eukaryota</taxon>
        <taxon>Fungi</taxon>
        <taxon>Dikarya</taxon>
        <taxon>Basidiomycota</taxon>
        <taxon>Agaricomycotina</taxon>
        <taxon>Agaricomycetes</taxon>
        <taxon>Agaricomycetidae</taxon>
        <taxon>Boletales</taxon>
        <taxon>Suillineae</taxon>
        <taxon>Suillaceae</taxon>
        <taxon>Suillus</taxon>
    </lineage>
</organism>
<dbReference type="Proteomes" id="UP000719766">
    <property type="component" value="Unassembled WGS sequence"/>
</dbReference>
<feature type="domain" description="DUF7587" evidence="3">
    <location>
        <begin position="35"/>
        <end position="196"/>
    </location>
</feature>